<reference evidence="1" key="1">
    <citation type="submission" date="2020-10" db="EMBL/GenBank/DDBJ databases">
        <title>CRESS DNA virus dark matter in the feces of wild birds.</title>
        <authorList>
            <person name="Yang S."/>
            <person name="Zhang W."/>
        </authorList>
    </citation>
    <scope>NUCLEOTIDE SEQUENCE</scope>
    <source>
        <strain evidence="1">Wag171cir10</strain>
    </source>
</reference>
<dbReference type="EMBL" id="MW182849">
    <property type="protein sequence ID" value="QTE03521.1"/>
    <property type="molecule type" value="Genomic_DNA"/>
</dbReference>
<accession>A0A8A4XBE5</accession>
<organism evidence="1">
    <name type="scientific">Motacilla cinerea CRESS-DNA-virus sp</name>
    <dbReference type="NCBI Taxonomy" id="2815043"/>
    <lineage>
        <taxon>Viruses</taxon>
        <taxon>Monodnaviria</taxon>
        <taxon>Shotokuvirae</taxon>
        <taxon>Cressdnaviricota</taxon>
    </lineage>
</organism>
<evidence type="ECO:0000313" key="1">
    <source>
        <dbReference type="EMBL" id="QTE03521.1"/>
    </source>
</evidence>
<name>A0A8A4XBE5_9VIRU</name>
<protein>
    <submittedName>
        <fullName evidence="1">Replication-associated protein</fullName>
    </submittedName>
</protein>
<proteinExistence type="predicted"/>
<sequence>MTLGYHVLLNFNVGVYREHRLHPYNMIRSLRSLTIQFAIMRSFAPYDKTKQRSKAGDKKKYKERTSDEWDLRIDCTPQYADELVQNIKDARAIIKYALVSGIEQADKDVTAGGSANNHVHIGVIFEYELRRDQVLTTIRGLFKKTDEYCTPRNKKFTYAGWYMHHSKIDWKMVLEPAVRLELGVLPEDEHNEYNTKAIKRLFEKFGNADVVQRDINKERFAKYLND</sequence>